<comment type="caution">
    <text evidence="6">The sequence shown here is derived from an EMBL/GenBank/DDBJ whole genome shotgun (WGS) entry which is preliminary data.</text>
</comment>
<dbReference type="CDD" id="cd01335">
    <property type="entry name" value="Radical_SAM"/>
    <property type="match status" value="1"/>
</dbReference>
<evidence type="ECO:0000313" key="7">
    <source>
        <dbReference type="Proteomes" id="UP000767854"/>
    </source>
</evidence>
<dbReference type="SFLD" id="SFLDF00310">
    <property type="entry name" value="oxygen-independent_coproporphy"/>
    <property type="match status" value="1"/>
</dbReference>
<dbReference type="Proteomes" id="UP000767854">
    <property type="component" value="Unassembled WGS sequence"/>
</dbReference>
<dbReference type="SFLD" id="SFLDS00029">
    <property type="entry name" value="Radical_SAM"/>
    <property type="match status" value="1"/>
</dbReference>
<evidence type="ECO:0000256" key="4">
    <source>
        <dbReference type="ARBA" id="ARBA00023014"/>
    </source>
</evidence>
<dbReference type="Pfam" id="PF04055">
    <property type="entry name" value="Radical_SAM"/>
    <property type="match status" value="1"/>
</dbReference>
<dbReference type="InterPro" id="IPR007197">
    <property type="entry name" value="rSAM"/>
</dbReference>
<keyword evidence="1" id="KW-0949">S-adenosyl-L-methionine</keyword>
<dbReference type="SFLD" id="SFLDG01065">
    <property type="entry name" value="anaerobic_coproporphyrinogen-I"/>
    <property type="match status" value="1"/>
</dbReference>
<keyword evidence="4" id="KW-0411">Iron-sulfur</keyword>
<gene>
    <name evidence="6" type="ORF">JOC49_001132</name>
</gene>
<evidence type="ECO:0000256" key="1">
    <source>
        <dbReference type="ARBA" id="ARBA00022691"/>
    </source>
</evidence>
<dbReference type="SFLD" id="SFLDG01082">
    <property type="entry name" value="B12-binding_domain_containing"/>
    <property type="match status" value="1"/>
</dbReference>
<reference evidence="6 7" key="1">
    <citation type="submission" date="2021-01" db="EMBL/GenBank/DDBJ databases">
        <title>Genomic Encyclopedia of Type Strains, Phase IV (KMG-IV): sequencing the most valuable type-strain genomes for metagenomic binning, comparative biology and taxonomic classification.</title>
        <authorList>
            <person name="Goeker M."/>
        </authorList>
    </citation>
    <scope>NUCLEOTIDE SEQUENCE [LARGE SCALE GENOMIC DNA]</scope>
    <source>
        <strain evidence="6 7">DSM 24436</strain>
    </source>
</reference>
<evidence type="ECO:0000256" key="2">
    <source>
        <dbReference type="ARBA" id="ARBA00022723"/>
    </source>
</evidence>
<evidence type="ECO:0000259" key="5">
    <source>
        <dbReference type="PROSITE" id="PS51918"/>
    </source>
</evidence>
<dbReference type="SMART" id="SM00729">
    <property type="entry name" value="Elp3"/>
    <property type="match status" value="1"/>
</dbReference>
<accession>A0ABS2MQF8</accession>
<proteinExistence type="predicted"/>
<dbReference type="InterPro" id="IPR034505">
    <property type="entry name" value="Coproporphyrinogen-III_oxidase"/>
</dbReference>
<dbReference type="SUPFAM" id="SSF102114">
    <property type="entry name" value="Radical SAM enzymes"/>
    <property type="match status" value="1"/>
</dbReference>
<dbReference type="PANTHER" id="PTHR13932">
    <property type="entry name" value="COPROPORPHYRINIGEN III OXIDASE"/>
    <property type="match status" value="1"/>
</dbReference>
<keyword evidence="7" id="KW-1185">Reference proteome</keyword>
<feature type="domain" description="Radical SAM core" evidence="5">
    <location>
        <begin position="159"/>
        <end position="394"/>
    </location>
</feature>
<keyword evidence="3" id="KW-0408">Iron</keyword>
<dbReference type="InterPro" id="IPR006638">
    <property type="entry name" value="Elp3/MiaA/NifB-like_rSAM"/>
</dbReference>
<organism evidence="6 7">
    <name type="scientific">Fusibacter tunisiensis</name>
    <dbReference type="NCBI Taxonomy" id="1008308"/>
    <lineage>
        <taxon>Bacteria</taxon>
        <taxon>Bacillati</taxon>
        <taxon>Bacillota</taxon>
        <taxon>Clostridia</taxon>
        <taxon>Eubacteriales</taxon>
        <taxon>Eubacteriales Family XII. Incertae Sedis</taxon>
        <taxon>Fusibacter</taxon>
    </lineage>
</organism>
<protein>
    <submittedName>
        <fullName evidence="6">Oxygen-independent coproporphyrinogen-3 oxidase</fullName>
        <ecNumber evidence="6">1.3.98.3</ecNumber>
    </submittedName>
</protein>
<keyword evidence="6" id="KW-0560">Oxidoreductase</keyword>
<evidence type="ECO:0000313" key="6">
    <source>
        <dbReference type="EMBL" id="MBM7561612.1"/>
    </source>
</evidence>
<dbReference type="NCBIfam" id="TIGR03994">
    <property type="entry name" value="rSAM_HemZ"/>
    <property type="match status" value="1"/>
</dbReference>
<dbReference type="InterPro" id="IPR013785">
    <property type="entry name" value="Aldolase_TIM"/>
</dbReference>
<dbReference type="EC" id="1.3.98.3" evidence="6"/>
<keyword evidence="2" id="KW-0479">Metal-binding</keyword>
<evidence type="ECO:0000256" key="3">
    <source>
        <dbReference type="ARBA" id="ARBA00023004"/>
    </source>
</evidence>
<dbReference type="EMBL" id="JAFBDT010000006">
    <property type="protein sequence ID" value="MBM7561612.1"/>
    <property type="molecule type" value="Genomic_DNA"/>
</dbReference>
<dbReference type="RefSeq" id="WP_204663279.1">
    <property type="nucleotide sequence ID" value="NZ_JAFBDT010000006.1"/>
</dbReference>
<sequence>MIIYFNGVSNEYDLRTIIEIFMPKNQIQVVDTKNLFLEKLRDFKYGLEIVEEPHQRSMILYRGTDHKVLVERTLFAVDGGSKTALKRTLYEVLETVYAPIGKWGILVGIRPVKIVHEFLDQGKTVDEIKNVMASTYLVHPDKIDLLIETALRERPHLYPLDQSAVSLYLCIPFCPTRCLYCSFPSNEISKKGKLLPTYLDLMIQELIFAVSEIKRSGKHIDCVYIGGGTPTTLDVKQLERLLEEIVQQVPINQIKEFSVEAGRPDTISMEKLDVMKSFGVNRICINPQTMRDDTLTRVGRSHDSGTIVDIMKMARKVGFETINMDVIMGLPGETVTDTNETLKKLIELKPENLTVHTLAVKRASNLNASIDEIELAHDGEVERMLSDGDALVRQFGYTPYYMYRQKKMIGHLENIGYALSGHASLYNMRIMEERHTIVAIGAGAVSKICFPDDNRHERVANFKGLEDYISRFDEILEKKKAINELK</sequence>
<dbReference type="GO" id="GO:0051989">
    <property type="term" value="F:coproporphyrinogen dehydrogenase activity"/>
    <property type="evidence" value="ECO:0007669"/>
    <property type="project" value="UniProtKB-EC"/>
</dbReference>
<name>A0ABS2MQF8_9FIRM</name>
<dbReference type="InterPro" id="IPR058240">
    <property type="entry name" value="rSAM_sf"/>
</dbReference>
<dbReference type="Gene3D" id="3.20.20.70">
    <property type="entry name" value="Aldolase class I"/>
    <property type="match status" value="1"/>
</dbReference>
<dbReference type="PANTHER" id="PTHR13932:SF1">
    <property type="entry name" value="OXYGEN-INDEPENDENT COPROPORPHYRINOGEN-III OXIDASE-LIKE PROTEIN HEMZ"/>
    <property type="match status" value="1"/>
</dbReference>
<dbReference type="PROSITE" id="PS51918">
    <property type="entry name" value="RADICAL_SAM"/>
    <property type="match status" value="1"/>
</dbReference>
<dbReference type="InterPro" id="IPR023995">
    <property type="entry name" value="HemZ"/>
</dbReference>